<sequence length="167" mass="19623">MKCFKTIIALINKFFFGKARHIAPLKERKTVVQQITTYTLQSLIQMNNMNPNNKMINFIIRKQMIICFALISCATITRILRKNKLNDITLKKKPFLTKKIIKQDLILQKIINNGHSVIGKKVLFSDKSKINLRITMIDFLNEKQTFKANFFKKIFTSIVVFKYDIDF</sequence>
<organism evidence="2 3">
    <name type="scientific">Reticulomyxa filosa</name>
    <dbReference type="NCBI Taxonomy" id="46433"/>
    <lineage>
        <taxon>Eukaryota</taxon>
        <taxon>Sar</taxon>
        <taxon>Rhizaria</taxon>
        <taxon>Retaria</taxon>
        <taxon>Foraminifera</taxon>
        <taxon>Monothalamids</taxon>
        <taxon>Reticulomyxidae</taxon>
        <taxon>Reticulomyxa</taxon>
    </lineage>
</organism>
<dbReference type="EMBL" id="ASPP01023902">
    <property type="protein sequence ID" value="ETO09796.1"/>
    <property type="molecule type" value="Genomic_DNA"/>
</dbReference>
<protein>
    <recommendedName>
        <fullName evidence="4">Transmembrane protein</fullName>
    </recommendedName>
</protein>
<keyword evidence="1" id="KW-0812">Transmembrane</keyword>
<dbReference type="AlphaFoldDB" id="X6M833"/>
<name>X6M833_RETFI</name>
<evidence type="ECO:0000313" key="2">
    <source>
        <dbReference type="EMBL" id="ETO09796.1"/>
    </source>
</evidence>
<dbReference type="Proteomes" id="UP000023152">
    <property type="component" value="Unassembled WGS sequence"/>
</dbReference>
<evidence type="ECO:0000256" key="1">
    <source>
        <dbReference type="SAM" id="Phobius"/>
    </source>
</evidence>
<reference evidence="2 3" key="1">
    <citation type="journal article" date="2013" name="Curr. Biol.">
        <title>The Genome of the Foraminiferan Reticulomyxa filosa.</title>
        <authorList>
            <person name="Glockner G."/>
            <person name="Hulsmann N."/>
            <person name="Schleicher M."/>
            <person name="Noegel A.A."/>
            <person name="Eichinger L."/>
            <person name="Gallinger C."/>
            <person name="Pawlowski J."/>
            <person name="Sierra R."/>
            <person name="Euteneuer U."/>
            <person name="Pillet L."/>
            <person name="Moustafa A."/>
            <person name="Platzer M."/>
            <person name="Groth M."/>
            <person name="Szafranski K."/>
            <person name="Schliwa M."/>
        </authorList>
    </citation>
    <scope>NUCLEOTIDE SEQUENCE [LARGE SCALE GENOMIC DNA]</scope>
</reference>
<keyword evidence="1" id="KW-1133">Transmembrane helix</keyword>
<gene>
    <name evidence="2" type="ORF">RFI_27583</name>
</gene>
<evidence type="ECO:0008006" key="4">
    <source>
        <dbReference type="Google" id="ProtNLM"/>
    </source>
</evidence>
<comment type="caution">
    <text evidence="2">The sequence shown here is derived from an EMBL/GenBank/DDBJ whole genome shotgun (WGS) entry which is preliminary data.</text>
</comment>
<accession>X6M833</accession>
<feature type="transmembrane region" description="Helical" evidence="1">
    <location>
        <begin position="59"/>
        <end position="80"/>
    </location>
</feature>
<keyword evidence="1" id="KW-0472">Membrane</keyword>
<proteinExistence type="predicted"/>
<keyword evidence="3" id="KW-1185">Reference proteome</keyword>
<evidence type="ECO:0000313" key="3">
    <source>
        <dbReference type="Proteomes" id="UP000023152"/>
    </source>
</evidence>